<dbReference type="PRINTS" id="PR00081">
    <property type="entry name" value="GDHRDH"/>
</dbReference>
<dbReference type="EMBL" id="BTSX01000005">
    <property type="protein sequence ID" value="GMS99600.1"/>
    <property type="molecule type" value="Genomic_DNA"/>
</dbReference>
<evidence type="ECO:0000313" key="2">
    <source>
        <dbReference type="EMBL" id="GMS99600.1"/>
    </source>
</evidence>
<dbReference type="PRINTS" id="PR00080">
    <property type="entry name" value="SDRFAMILY"/>
</dbReference>
<dbReference type="Pfam" id="PF13561">
    <property type="entry name" value="adh_short_C2"/>
    <property type="match status" value="1"/>
</dbReference>
<organism evidence="2 3">
    <name type="scientific">Pristionchus entomophagus</name>
    <dbReference type="NCBI Taxonomy" id="358040"/>
    <lineage>
        <taxon>Eukaryota</taxon>
        <taxon>Metazoa</taxon>
        <taxon>Ecdysozoa</taxon>
        <taxon>Nematoda</taxon>
        <taxon>Chromadorea</taxon>
        <taxon>Rhabditida</taxon>
        <taxon>Rhabditina</taxon>
        <taxon>Diplogasteromorpha</taxon>
        <taxon>Diplogasteroidea</taxon>
        <taxon>Neodiplogasteridae</taxon>
        <taxon>Pristionchus</taxon>
    </lineage>
</organism>
<evidence type="ECO:0000256" key="1">
    <source>
        <dbReference type="ARBA" id="ARBA00023002"/>
    </source>
</evidence>
<dbReference type="FunFam" id="3.40.50.720:FF:000084">
    <property type="entry name" value="Short-chain dehydrogenase reductase"/>
    <property type="match status" value="1"/>
</dbReference>
<keyword evidence="1" id="KW-0560">Oxidoreductase</keyword>
<dbReference type="PANTHER" id="PTHR43975">
    <property type="entry name" value="ZGC:101858"/>
    <property type="match status" value="1"/>
</dbReference>
<name>A0AAV5TZD1_9BILA</name>
<proteinExistence type="predicted"/>
<sequence>MPVAIVTGASSGIGRGTALLFIERGYNVCITGRNTEALESVRQAAIDRGANKDQILIVSGDLHEEATARGIVEATKEKWGRIDTVVNSAGIVVGDPVLKCPLESYDRVFDVNVRSLIQLTKLALPHIIETKGTVVNVSSIAGPCPFPGISYYCMSKAAVDQFTKCLALEMAPHGIRVNAVCPGVIMTELQKRPEQTDEQHKMLLYKCKLTHALGRAGTVDEVAKAILFLSGPDSSFTTGHLLRIDGGRGIMLPSNSQVKLPDETKVSEKSCETCTSCVKTISDLRSSA</sequence>
<dbReference type="InterPro" id="IPR002347">
    <property type="entry name" value="SDR_fam"/>
</dbReference>
<reference evidence="2" key="1">
    <citation type="submission" date="2023-10" db="EMBL/GenBank/DDBJ databases">
        <title>Genome assembly of Pristionchus species.</title>
        <authorList>
            <person name="Yoshida K."/>
            <person name="Sommer R.J."/>
        </authorList>
    </citation>
    <scope>NUCLEOTIDE SEQUENCE</scope>
    <source>
        <strain evidence="2">RS0144</strain>
    </source>
</reference>
<dbReference type="InterPro" id="IPR020904">
    <property type="entry name" value="Sc_DH/Rdtase_CS"/>
</dbReference>
<protein>
    <recommendedName>
        <fullName evidence="4">Dehydrogenase</fullName>
    </recommendedName>
</protein>
<dbReference type="PANTHER" id="PTHR43975:SF2">
    <property type="entry name" value="EG:BACR7A4.14 PROTEIN-RELATED"/>
    <property type="match status" value="1"/>
</dbReference>
<gene>
    <name evidence="2" type="ORF">PENTCL1PPCAC_21775</name>
</gene>
<evidence type="ECO:0008006" key="4">
    <source>
        <dbReference type="Google" id="ProtNLM"/>
    </source>
</evidence>
<dbReference type="Gene3D" id="3.40.50.720">
    <property type="entry name" value="NAD(P)-binding Rossmann-like Domain"/>
    <property type="match status" value="1"/>
</dbReference>
<dbReference type="NCBIfam" id="NF005559">
    <property type="entry name" value="PRK07231.1"/>
    <property type="match status" value="1"/>
</dbReference>
<dbReference type="AlphaFoldDB" id="A0AAV5TZD1"/>
<dbReference type="PROSITE" id="PS00061">
    <property type="entry name" value="ADH_SHORT"/>
    <property type="match status" value="1"/>
</dbReference>
<dbReference type="GO" id="GO:0016491">
    <property type="term" value="F:oxidoreductase activity"/>
    <property type="evidence" value="ECO:0007669"/>
    <property type="project" value="UniProtKB-KW"/>
</dbReference>
<dbReference type="SUPFAM" id="SSF51735">
    <property type="entry name" value="NAD(P)-binding Rossmann-fold domains"/>
    <property type="match status" value="1"/>
</dbReference>
<evidence type="ECO:0000313" key="3">
    <source>
        <dbReference type="Proteomes" id="UP001432027"/>
    </source>
</evidence>
<keyword evidence="3" id="KW-1185">Reference proteome</keyword>
<dbReference type="Proteomes" id="UP001432027">
    <property type="component" value="Unassembled WGS sequence"/>
</dbReference>
<dbReference type="InterPro" id="IPR036291">
    <property type="entry name" value="NAD(P)-bd_dom_sf"/>
</dbReference>
<comment type="caution">
    <text evidence="2">The sequence shown here is derived from an EMBL/GenBank/DDBJ whole genome shotgun (WGS) entry which is preliminary data.</text>
</comment>
<accession>A0AAV5TZD1</accession>